<dbReference type="Proteomes" id="UP001429354">
    <property type="component" value="Unassembled WGS sequence"/>
</dbReference>
<evidence type="ECO:0000313" key="2">
    <source>
        <dbReference type="EMBL" id="NDK38891.1"/>
    </source>
</evidence>
<evidence type="ECO:0000313" key="3">
    <source>
        <dbReference type="Proteomes" id="UP001429354"/>
    </source>
</evidence>
<accession>A0ABX0AH95</accession>
<keyword evidence="1" id="KW-0732">Signal</keyword>
<dbReference type="RefSeq" id="WP_162349471.1">
    <property type="nucleotide sequence ID" value="NZ_QOVG01000005.1"/>
</dbReference>
<reference evidence="2 3" key="1">
    <citation type="submission" date="2018-07" db="EMBL/GenBank/DDBJ databases">
        <title>Whole genome Sequencing of Pseudoxanthomonas gei KCTC 32298 (T).</title>
        <authorList>
            <person name="Kumar S."/>
            <person name="Bansal K."/>
            <person name="Kaur A."/>
            <person name="Patil P."/>
            <person name="Sharma S."/>
            <person name="Patil P.B."/>
        </authorList>
    </citation>
    <scope>NUCLEOTIDE SEQUENCE [LARGE SCALE GENOMIC DNA]</scope>
    <source>
        <strain evidence="2 3">KCTC 32298</strain>
    </source>
</reference>
<dbReference type="Gene3D" id="3.30.10.10">
    <property type="entry name" value="Trypsin Inhibitor V, subunit A"/>
    <property type="match status" value="1"/>
</dbReference>
<dbReference type="PROSITE" id="PS51257">
    <property type="entry name" value="PROKAR_LIPOPROTEIN"/>
    <property type="match status" value="1"/>
</dbReference>
<feature type="signal peptide" evidence="1">
    <location>
        <begin position="1"/>
        <end position="25"/>
    </location>
</feature>
<gene>
    <name evidence="2" type="ORF">DT603_08570</name>
</gene>
<protein>
    <submittedName>
        <fullName evidence="2">Starvation-inducible protein</fullName>
    </submittedName>
</protein>
<name>A0ABX0AH95_9GAMM</name>
<keyword evidence="3" id="KW-1185">Reference proteome</keyword>
<feature type="chain" id="PRO_5047386000" evidence="1">
    <location>
        <begin position="26"/>
        <end position="104"/>
    </location>
</feature>
<evidence type="ECO:0000256" key="1">
    <source>
        <dbReference type="SAM" id="SignalP"/>
    </source>
</evidence>
<dbReference type="Pfam" id="PF11720">
    <property type="entry name" value="Inhibitor_I78"/>
    <property type="match status" value="1"/>
</dbReference>
<organism evidence="2 3">
    <name type="scientific">Pseudoxanthomonas gei</name>
    <dbReference type="NCBI Taxonomy" id="1383030"/>
    <lineage>
        <taxon>Bacteria</taxon>
        <taxon>Pseudomonadati</taxon>
        <taxon>Pseudomonadota</taxon>
        <taxon>Gammaproteobacteria</taxon>
        <taxon>Lysobacterales</taxon>
        <taxon>Lysobacteraceae</taxon>
        <taxon>Pseudoxanthomonas</taxon>
    </lineage>
</organism>
<comment type="caution">
    <text evidence="2">The sequence shown here is derived from an EMBL/GenBank/DDBJ whole genome shotgun (WGS) entry which is preliminary data.</text>
</comment>
<dbReference type="InterPro" id="IPR021719">
    <property type="entry name" value="Prot_inh_I78"/>
</dbReference>
<dbReference type="EMBL" id="QOVG01000005">
    <property type="protein sequence ID" value="NDK38891.1"/>
    <property type="molecule type" value="Genomic_DNA"/>
</dbReference>
<sequence>MQKFLFGCTLGVALVACAQSPGPVAAPPVSAEDPAVAAQCDASKVLEVIGQLPTPELQERARTAAGARVVRVLRHDQVVTMEFRVGRLNLALDASGRIASANCS</sequence>
<proteinExistence type="predicted"/>